<proteinExistence type="predicted"/>
<comment type="caution">
    <text evidence="2">The sequence shown here is derived from an EMBL/GenBank/DDBJ whole genome shotgun (WGS) entry which is preliminary data.</text>
</comment>
<feature type="domain" description="AsmA" evidence="1">
    <location>
        <begin position="6"/>
        <end position="164"/>
    </location>
</feature>
<gene>
    <name evidence="2" type="ORF">SMD27_23650</name>
</gene>
<dbReference type="PANTHER" id="PTHR30441:SF4">
    <property type="entry name" value="PROTEIN ASMA"/>
    <property type="match status" value="1"/>
</dbReference>
<keyword evidence="3" id="KW-1185">Reference proteome</keyword>
<protein>
    <submittedName>
        <fullName evidence="2">AsmA family protein</fullName>
    </submittedName>
</protein>
<evidence type="ECO:0000259" key="1">
    <source>
        <dbReference type="Pfam" id="PF05170"/>
    </source>
</evidence>
<sequence length="683" mass="70704">MGLKTFLTGLALVLVGLLAIAVTALKSVDFNAYKDFVAQQVKVALGRDLVIAGDVSISIGLRPHLTAKQIILRNASWSDQPQMVALDQIDAGIELLPLLFEQIRLRDVTLSGGQIILERNKEGIGNWAFDGAASNGDTPTPLPDIGKLSIENFKLRYRDPVRRQDVSMVVSKFSARTAADRGPVSWSLDGTVDKSAVNLRGTLGTLSQLAAGPSPVNIRGTVAETGIQIVGTVQNAMNLTGWDVDLQLAGNDGSKVNPLLGLSLPQTQPFKLTTHVTDPEDGYHFDHLQLAVGGSKMNGIVVVAAKQPSPFVRLQVTADRIDLADFGFAPAAQKNPSANTGPIFDRTAWGLDWMRNVDADVALTVRELLRGQPVLKDGEVDLSLRNGVLTLQSLQAAMGNGTIHAVGVVHVDTEIPSLEMTVTGQRINSAPLLAATGLSDVLSAGDLDLDLALNGPATSEHGLMSSLSGTASFSAGSGTLRSSFVRLLLADATKLLMHGGTADAARVSCVAGGFEIDGGVAHTRGVVLDTPGAAVVGVGNIDLGRESLHMRLDSKSKEVSLAALAVPVIVSGDLRHPVVTPDPVGAIGNASDFVAGTADYVSLGALSALTGLGKEKSLGDNPCAALAAGGGKRSSVGDKIKQGADTVGSGAKQAIQGISKGAGSVTKDVGKELGNGLNSLFGN</sequence>
<feature type="domain" description="AsmA" evidence="1">
    <location>
        <begin position="292"/>
        <end position="523"/>
    </location>
</feature>
<evidence type="ECO:0000313" key="2">
    <source>
        <dbReference type="EMBL" id="MDY0885852.1"/>
    </source>
</evidence>
<accession>A0ABU5EHR8</accession>
<dbReference type="RefSeq" id="WP_320510923.1">
    <property type="nucleotide sequence ID" value="NZ_JAXCLW010000015.1"/>
</dbReference>
<dbReference type="Proteomes" id="UP001279642">
    <property type="component" value="Unassembled WGS sequence"/>
</dbReference>
<evidence type="ECO:0000313" key="3">
    <source>
        <dbReference type="Proteomes" id="UP001279642"/>
    </source>
</evidence>
<reference evidence="2 3" key="1">
    <citation type="journal article" date="2016" name="Antonie Van Leeuwenhoek">
        <title>Dongia soli sp. nov., isolated from soil from Dokdo, Korea.</title>
        <authorList>
            <person name="Kim D.U."/>
            <person name="Lee H."/>
            <person name="Kim H."/>
            <person name="Kim S.G."/>
            <person name="Ka J.O."/>
        </authorList>
    </citation>
    <scope>NUCLEOTIDE SEQUENCE [LARGE SCALE GENOMIC DNA]</scope>
    <source>
        <strain evidence="2 3">D78</strain>
    </source>
</reference>
<organism evidence="2 3">
    <name type="scientific">Dongia soli</name>
    <dbReference type="NCBI Taxonomy" id="600628"/>
    <lineage>
        <taxon>Bacteria</taxon>
        <taxon>Pseudomonadati</taxon>
        <taxon>Pseudomonadota</taxon>
        <taxon>Alphaproteobacteria</taxon>
        <taxon>Rhodospirillales</taxon>
        <taxon>Dongiaceae</taxon>
        <taxon>Dongia</taxon>
    </lineage>
</organism>
<dbReference type="EMBL" id="JAXCLW010000015">
    <property type="protein sequence ID" value="MDY0885852.1"/>
    <property type="molecule type" value="Genomic_DNA"/>
</dbReference>
<name>A0ABU5EHR8_9PROT</name>
<dbReference type="PANTHER" id="PTHR30441">
    <property type="entry name" value="DUF748 DOMAIN-CONTAINING PROTEIN"/>
    <property type="match status" value="1"/>
</dbReference>
<dbReference type="InterPro" id="IPR007844">
    <property type="entry name" value="AsmA"/>
</dbReference>
<dbReference type="Pfam" id="PF05170">
    <property type="entry name" value="AsmA"/>
    <property type="match status" value="2"/>
</dbReference>
<dbReference type="InterPro" id="IPR052894">
    <property type="entry name" value="AsmA-related"/>
</dbReference>